<evidence type="ECO:0000313" key="3">
    <source>
        <dbReference type="Proteomes" id="UP000004728"/>
    </source>
</evidence>
<organism evidence="2 3">
    <name type="scientific">Novosphingobium nitrogenifigens DSM 19370</name>
    <dbReference type="NCBI Taxonomy" id="983920"/>
    <lineage>
        <taxon>Bacteria</taxon>
        <taxon>Pseudomonadati</taxon>
        <taxon>Pseudomonadota</taxon>
        <taxon>Alphaproteobacteria</taxon>
        <taxon>Sphingomonadales</taxon>
        <taxon>Sphingomonadaceae</taxon>
        <taxon>Novosphingobium</taxon>
    </lineage>
</organism>
<evidence type="ECO:0000256" key="1">
    <source>
        <dbReference type="SAM" id="SignalP"/>
    </source>
</evidence>
<dbReference type="RefSeq" id="WP_008071454.1">
    <property type="nucleotide sequence ID" value="NZ_AQWK01000004.1"/>
</dbReference>
<dbReference type="EMBL" id="AEWJ01000065">
    <property type="protein sequence ID" value="EGD57422.1"/>
    <property type="molecule type" value="Genomic_DNA"/>
</dbReference>
<feature type="chain" id="PRO_5003277760" description="DUF4402 domain-containing protein" evidence="1">
    <location>
        <begin position="25"/>
        <end position="184"/>
    </location>
</feature>
<dbReference type="STRING" id="983920.Y88_3732"/>
<dbReference type="Proteomes" id="UP000004728">
    <property type="component" value="Unassembled WGS sequence"/>
</dbReference>
<dbReference type="InParanoid" id="F1ZDD6"/>
<name>F1ZDD6_9SPHN</name>
<accession>F1ZDD6</accession>
<protein>
    <recommendedName>
        <fullName evidence="4">DUF4402 domain-containing protein</fullName>
    </recommendedName>
</protein>
<dbReference type="AlphaFoldDB" id="F1ZDD6"/>
<keyword evidence="1" id="KW-0732">Signal</keyword>
<reference evidence="2 3" key="1">
    <citation type="journal article" date="2012" name="J. Bacteriol.">
        <title>Draft Genome Sequence of Novosphingobium nitrogenifigens Y88T.</title>
        <authorList>
            <person name="Strabala T.J."/>
            <person name="Macdonald L."/>
            <person name="Liu V."/>
            <person name="Smit A.M."/>
        </authorList>
    </citation>
    <scope>NUCLEOTIDE SEQUENCE [LARGE SCALE GENOMIC DNA]</scope>
    <source>
        <strain evidence="2 3">DSM 19370</strain>
    </source>
</reference>
<sequence length="184" mass="17944">MKGIAIRIAAGLLVLAPGSQIACAASSSATGVATASIVRPLTVTADADMDFGTITHAPRQSGTVTVSPGSAGASYGGAAGGICAGTACGDAHSAHFTVKGEPLRSYAIQLPSTVAALPDAAAAAKGAPSLQVGALTLHSASGTSEPRLDAVGQDSFEVGGTLTLPADAPAAHYRATLTIMVTYI</sequence>
<dbReference type="HOGENOM" id="CLU_1459203_0_0_5"/>
<evidence type="ECO:0008006" key="4">
    <source>
        <dbReference type="Google" id="ProtNLM"/>
    </source>
</evidence>
<feature type="signal peptide" evidence="1">
    <location>
        <begin position="1"/>
        <end position="24"/>
    </location>
</feature>
<proteinExistence type="predicted"/>
<gene>
    <name evidence="2" type="ORF">Y88_3732</name>
</gene>
<dbReference type="OrthoDB" id="7508236at2"/>
<evidence type="ECO:0000313" key="2">
    <source>
        <dbReference type="EMBL" id="EGD57422.1"/>
    </source>
</evidence>
<dbReference type="InterPro" id="IPR025514">
    <property type="entry name" value="DUF4402"/>
</dbReference>
<keyword evidence="3" id="KW-1185">Reference proteome</keyword>
<dbReference type="Pfam" id="PF14352">
    <property type="entry name" value="DUF4402"/>
    <property type="match status" value="1"/>
</dbReference>
<comment type="caution">
    <text evidence="2">The sequence shown here is derived from an EMBL/GenBank/DDBJ whole genome shotgun (WGS) entry which is preliminary data.</text>
</comment>